<feature type="compositionally biased region" description="Polar residues" evidence="1">
    <location>
        <begin position="421"/>
        <end position="444"/>
    </location>
</feature>
<dbReference type="InterPro" id="IPR040564">
    <property type="entry name" value="CxC3-like"/>
</dbReference>
<accession>E9GK44</accession>
<reference evidence="3 4" key="1">
    <citation type="journal article" date="2011" name="Science">
        <title>The ecoresponsive genome of Daphnia pulex.</title>
        <authorList>
            <person name="Colbourne J.K."/>
            <person name="Pfrender M.E."/>
            <person name="Gilbert D."/>
            <person name="Thomas W.K."/>
            <person name="Tucker A."/>
            <person name="Oakley T.H."/>
            <person name="Tokishita S."/>
            <person name="Aerts A."/>
            <person name="Arnold G.J."/>
            <person name="Basu M.K."/>
            <person name="Bauer D.J."/>
            <person name="Caceres C.E."/>
            <person name="Carmel L."/>
            <person name="Casola C."/>
            <person name="Choi J.H."/>
            <person name="Detter J.C."/>
            <person name="Dong Q."/>
            <person name="Dusheyko S."/>
            <person name="Eads B.D."/>
            <person name="Frohlich T."/>
            <person name="Geiler-Samerotte K.A."/>
            <person name="Gerlach D."/>
            <person name="Hatcher P."/>
            <person name="Jogdeo S."/>
            <person name="Krijgsveld J."/>
            <person name="Kriventseva E.V."/>
            <person name="Kultz D."/>
            <person name="Laforsch C."/>
            <person name="Lindquist E."/>
            <person name="Lopez J."/>
            <person name="Manak J.R."/>
            <person name="Muller J."/>
            <person name="Pangilinan J."/>
            <person name="Patwardhan R.P."/>
            <person name="Pitluck S."/>
            <person name="Pritham E.J."/>
            <person name="Rechtsteiner A."/>
            <person name="Rho M."/>
            <person name="Rogozin I.B."/>
            <person name="Sakarya O."/>
            <person name="Salamov A."/>
            <person name="Schaack S."/>
            <person name="Shapiro H."/>
            <person name="Shiga Y."/>
            <person name="Skalitzky C."/>
            <person name="Smith Z."/>
            <person name="Souvorov A."/>
            <person name="Sung W."/>
            <person name="Tang Z."/>
            <person name="Tsuchiya D."/>
            <person name="Tu H."/>
            <person name="Vos H."/>
            <person name="Wang M."/>
            <person name="Wolf Y.I."/>
            <person name="Yamagata H."/>
            <person name="Yamada T."/>
            <person name="Ye Y."/>
            <person name="Shaw J.R."/>
            <person name="Andrews J."/>
            <person name="Crease T.J."/>
            <person name="Tang H."/>
            <person name="Lucas S.M."/>
            <person name="Robertson H.M."/>
            <person name="Bork P."/>
            <person name="Koonin E.V."/>
            <person name="Zdobnov E.M."/>
            <person name="Grigoriev I.V."/>
            <person name="Lynch M."/>
            <person name="Boore J.L."/>
        </authorList>
    </citation>
    <scope>NUCLEOTIDE SEQUENCE [LARGE SCALE GENOMIC DNA]</scope>
</reference>
<proteinExistence type="predicted"/>
<evidence type="ECO:0000313" key="4">
    <source>
        <dbReference type="Proteomes" id="UP000000305"/>
    </source>
</evidence>
<organism evidence="3 4">
    <name type="scientific">Daphnia pulex</name>
    <name type="common">Water flea</name>
    <dbReference type="NCBI Taxonomy" id="6669"/>
    <lineage>
        <taxon>Eukaryota</taxon>
        <taxon>Metazoa</taxon>
        <taxon>Ecdysozoa</taxon>
        <taxon>Arthropoda</taxon>
        <taxon>Crustacea</taxon>
        <taxon>Branchiopoda</taxon>
        <taxon>Diplostraca</taxon>
        <taxon>Cladocera</taxon>
        <taxon>Anomopoda</taxon>
        <taxon>Daphniidae</taxon>
        <taxon>Daphnia</taxon>
    </lineage>
</organism>
<sequence>MLFLFSGDDSYLLAIIVIIQEVEAQLTQSNLIKKSGYSRNSEEYQESETIWKKRMEIKEREFQEQRCHLFEKIEEKMCLQALFVIPAVHQRLCNASQIVSNEDYLCSGYWSGSLSNNSYFIEEDLLGMWHHLRHKTPGTSERKFIETLQEISLENDRVNFINRTLFNRGNLNISTISWTKKFSDVTGITNLVALFSSRAGESKRCCHLHACTHQKLHVLAKMDSHMEKDESDSNVDSNSSDSELEELTKDIPDKPSKQKDGDSTRELEESNYSARGCANQRKTTQGKNRTKNNRIQQVNKKGRAGTALAQNWFKTIDKAQEKSDFKKGNNSSETSIIKSSSATKSSSAIQSNSYIINSTTIKSTSIINQPSQSTEATQAQQISLIQPPSSQPSQSTEAQTSTQAQQISLTQPPSSQPSKSTEAQTCIQAQQISTEPQSSIETLPSTETLPSIQALSKTKQLLPNTALVLPKAKGVIVSTAKGMFF</sequence>
<name>E9GK44_DAPPU</name>
<feature type="compositionally biased region" description="Basic and acidic residues" evidence="1">
    <location>
        <begin position="246"/>
        <end position="268"/>
    </location>
</feature>
<dbReference type="OrthoDB" id="5987030at2759"/>
<feature type="region of interest" description="Disordered" evidence="1">
    <location>
        <begin position="321"/>
        <end position="349"/>
    </location>
</feature>
<feature type="domain" description="CxC3 like cysteine cluster" evidence="2">
    <location>
        <begin position="92"/>
        <end position="154"/>
    </location>
</feature>
<dbReference type="Pfam" id="PF18804">
    <property type="entry name" value="CxC3"/>
    <property type="match status" value="1"/>
</dbReference>
<feature type="compositionally biased region" description="Low complexity" evidence="1">
    <location>
        <begin position="378"/>
        <end position="420"/>
    </location>
</feature>
<dbReference type="KEGG" id="dpx:DAPPUDRAFT_103578"/>
<feature type="region of interest" description="Disordered" evidence="1">
    <location>
        <begin position="225"/>
        <end position="306"/>
    </location>
</feature>
<keyword evidence="4" id="KW-1185">Reference proteome</keyword>
<dbReference type="InParanoid" id="E9GK44"/>
<dbReference type="EMBL" id="GL732548">
    <property type="protein sequence ID" value="EFX80120.1"/>
    <property type="molecule type" value="Genomic_DNA"/>
</dbReference>
<dbReference type="Proteomes" id="UP000000305">
    <property type="component" value="Unassembled WGS sequence"/>
</dbReference>
<feature type="compositionally biased region" description="Low complexity" evidence="1">
    <location>
        <begin position="329"/>
        <end position="349"/>
    </location>
</feature>
<dbReference type="HOGENOM" id="CLU_562924_0_0_1"/>
<dbReference type="PANTHER" id="PTHR33104">
    <property type="entry name" value="SI:DKEY-29D5.2"/>
    <property type="match status" value="1"/>
</dbReference>
<dbReference type="AlphaFoldDB" id="E9GK44"/>
<protein>
    <recommendedName>
        <fullName evidence="2">CxC3 like cysteine cluster domain-containing protein</fullName>
    </recommendedName>
</protein>
<feature type="region of interest" description="Disordered" evidence="1">
    <location>
        <begin position="367"/>
        <end position="444"/>
    </location>
</feature>
<dbReference type="PANTHER" id="PTHR33104:SF2">
    <property type="entry name" value="CXC3 LIKE CYSTEINE CLUSTER DOMAIN-CONTAINING PROTEIN"/>
    <property type="match status" value="1"/>
</dbReference>
<evidence type="ECO:0000256" key="1">
    <source>
        <dbReference type="SAM" id="MobiDB-lite"/>
    </source>
</evidence>
<evidence type="ECO:0000259" key="2">
    <source>
        <dbReference type="Pfam" id="PF18804"/>
    </source>
</evidence>
<evidence type="ECO:0000313" key="3">
    <source>
        <dbReference type="EMBL" id="EFX80120.1"/>
    </source>
</evidence>
<feature type="compositionally biased region" description="Polar residues" evidence="1">
    <location>
        <begin position="280"/>
        <end position="299"/>
    </location>
</feature>
<gene>
    <name evidence="3" type="ORF">DAPPUDRAFT_103578</name>
</gene>